<dbReference type="GO" id="GO:0046872">
    <property type="term" value="F:metal ion binding"/>
    <property type="evidence" value="ECO:0007669"/>
    <property type="project" value="UniProtKB-KW"/>
</dbReference>
<dbReference type="GO" id="GO:0005886">
    <property type="term" value="C:plasma membrane"/>
    <property type="evidence" value="ECO:0007669"/>
    <property type="project" value="TreeGrafter"/>
</dbReference>
<dbReference type="PANTHER" id="PTHR45702:SF2">
    <property type="entry name" value="KUZBANIAN, ISOFORM A"/>
    <property type="match status" value="1"/>
</dbReference>
<comment type="caution">
    <text evidence="9">The sequence shown here is derived from an EMBL/GenBank/DDBJ whole genome shotgun (WGS) entry which is preliminary data.</text>
</comment>
<keyword evidence="10" id="KW-1185">Reference proteome</keyword>
<name>A0AAU9XBB3_9CNID</name>
<keyword evidence="6" id="KW-1133">Transmembrane helix</keyword>
<keyword evidence="4" id="KW-0479">Metal-binding</keyword>
<keyword evidence="4" id="KW-0862">Zinc</keyword>
<keyword evidence="6" id="KW-0812">Transmembrane</keyword>
<feature type="binding site" evidence="4">
    <location>
        <position position="400"/>
    </location>
    <ligand>
        <name>Zn(2+)</name>
        <dbReference type="ChEBI" id="CHEBI:29105"/>
        <note>catalytic</note>
    </ligand>
</feature>
<protein>
    <recommendedName>
        <fullName evidence="2">ADAM10 endopeptidase</fullName>
        <ecNumber evidence="2">3.4.24.81</ecNumber>
    </recommendedName>
</protein>
<organism evidence="9 10">
    <name type="scientific">Pocillopora meandrina</name>
    <dbReference type="NCBI Taxonomy" id="46732"/>
    <lineage>
        <taxon>Eukaryota</taxon>
        <taxon>Metazoa</taxon>
        <taxon>Cnidaria</taxon>
        <taxon>Anthozoa</taxon>
        <taxon>Hexacorallia</taxon>
        <taxon>Scleractinia</taxon>
        <taxon>Astrocoeniina</taxon>
        <taxon>Pocilloporidae</taxon>
        <taxon>Pocillopora</taxon>
    </lineage>
</organism>
<dbReference type="InterPro" id="IPR049038">
    <property type="entry name" value="ADAM10_Cys-rich"/>
</dbReference>
<feature type="binding site" evidence="4">
    <location>
        <position position="404"/>
    </location>
    <ligand>
        <name>Zn(2+)</name>
        <dbReference type="ChEBI" id="CHEBI:29105"/>
        <note>catalytic</note>
    </ligand>
</feature>
<evidence type="ECO:0000313" key="9">
    <source>
        <dbReference type="EMBL" id="CAH3142994.1"/>
    </source>
</evidence>
<dbReference type="GO" id="GO:0007219">
    <property type="term" value="P:Notch signaling pathway"/>
    <property type="evidence" value="ECO:0007669"/>
    <property type="project" value="TreeGrafter"/>
</dbReference>
<feature type="binding site" evidence="4">
    <location>
        <position position="410"/>
    </location>
    <ligand>
        <name>Zn(2+)</name>
        <dbReference type="ChEBI" id="CHEBI:29105"/>
        <note>catalytic</note>
    </ligand>
</feature>
<dbReference type="PROSITE" id="PS50215">
    <property type="entry name" value="ADAM_MEPRO"/>
    <property type="match status" value="1"/>
</dbReference>
<dbReference type="SUPFAM" id="SSF55486">
    <property type="entry name" value="Metalloproteases ('zincins'), catalytic domain"/>
    <property type="match status" value="1"/>
</dbReference>
<feature type="region of interest" description="Disordered" evidence="5">
    <location>
        <begin position="715"/>
        <end position="754"/>
    </location>
</feature>
<dbReference type="InterPro" id="IPR001762">
    <property type="entry name" value="Disintegrin_dom"/>
</dbReference>
<feature type="compositionally biased region" description="Basic and acidic residues" evidence="5">
    <location>
        <begin position="745"/>
        <end position="754"/>
    </location>
</feature>
<evidence type="ECO:0000256" key="5">
    <source>
        <dbReference type="SAM" id="MobiDB-lite"/>
    </source>
</evidence>
<sequence length="754" mass="84104">MKSVTTASVGCGSVFLFSLWLLVRAMSPHFQLILFFLIALGYECESRTGRRLNKFIRHYEPLYYDPTSLHNIHRRAVERSTHGKFSFSAFGKFHRLNLQPDREIFTADAKILSGDGKPIPFEWDSVVRGKVEGRPYSDVYGVISKDDGFHGKILSGSENYYVDPSSWYFDEKQDFPSVMYKEEDLEYEHNFADIKHRVPVFAVPERVRRSLEGQDRSRSRRQSVSELDKNACTLSLYADNFFTKLYGGKTKAIFQLVKQVQAAQIIYTNEFNGTDYFYQKGITFRVKTIVAFNDSEKAPNNLPSQVKDSNVGIDTLLDLFSSIDHSGVCEAFLFTDRDFEGGILGLAWIGDPKGNALGGICDDFVDIGGGKKRSYNTGIVTLKLYGRFTPPRVSEITFAHELGHGFGSQHDPETEACAPGKPDGNFIMFDKATSGIEPNNDRFSPCSKDSIKENVNFKRNKKKDCFVNPKEPLCGNKIVEEGEECDCGNDNTCAEDCCIPANSDPSKKNPGQCSLRVKGGYVCSPSQGPCCSKMCKYEGPAVVCSVTNGCTKNTSCSGHSFSCDPPEPLKNGTLCDEGRRLCYSGQCSTSVCLRYGLVECSCEVESELCDLCCKEVGGACTSAKRLTQMATELRSLKLVPGTPCDNLNGYCDVFAICRRVDMEGPLLRLKQKFFTVEGLKETVKKYWWAIMLGTIAFCVFIGLFVFLCARYTPSSNPHKEAKKPAKTLPGRKKRNPQQRPGQHGMEMEPRVSNA</sequence>
<keyword evidence="6" id="KW-0472">Membrane</keyword>
<feature type="transmembrane region" description="Helical" evidence="6">
    <location>
        <begin position="686"/>
        <end position="709"/>
    </location>
</feature>
<comment type="caution">
    <text evidence="4">Lacks conserved residue(s) required for the propagation of feature annotation.</text>
</comment>
<evidence type="ECO:0000256" key="3">
    <source>
        <dbReference type="ARBA" id="ARBA00022685"/>
    </source>
</evidence>
<dbReference type="GO" id="GO:0004222">
    <property type="term" value="F:metalloendopeptidase activity"/>
    <property type="evidence" value="ECO:0007669"/>
    <property type="project" value="InterPro"/>
</dbReference>
<dbReference type="Gene3D" id="3.40.390.10">
    <property type="entry name" value="Collagenase (Catalytic Domain)"/>
    <property type="match status" value="1"/>
</dbReference>
<dbReference type="EC" id="3.4.24.81" evidence="2"/>
<dbReference type="PANTHER" id="PTHR45702">
    <property type="entry name" value="ADAM10/ADAM17 METALLOPEPTIDASE FAMILY MEMBER"/>
    <property type="match status" value="1"/>
</dbReference>
<dbReference type="InterPro" id="IPR024079">
    <property type="entry name" value="MetalloPept_cat_dom_sf"/>
</dbReference>
<feature type="domain" description="Disintegrin" evidence="7">
    <location>
        <begin position="471"/>
        <end position="571"/>
    </location>
</feature>
<evidence type="ECO:0000256" key="6">
    <source>
        <dbReference type="SAM" id="Phobius"/>
    </source>
</evidence>
<dbReference type="SMART" id="SM00050">
    <property type="entry name" value="DISIN"/>
    <property type="match status" value="1"/>
</dbReference>
<reference evidence="9 10" key="1">
    <citation type="submission" date="2022-05" db="EMBL/GenBank/DDBJ databases">
        <authorList>
            <consortium name="Genoscope - CEA"/>
            <person name="William W."/>
        </authorList>
    </citation>
    <scope>NUCLEOTIDE SEQUENCE [LARGE SCALE GENOMIC DNA]</scope>
</reference>
<evidence type="ECO:0000256" key="4">
    <source>
        <dbReference type="PROSITE-ProRule" id="PRU00276"/>
    </source>
</evidence>
<dbReference type="AlphaFoldDB" id="A0AAU9XBB3"/>
<dbReference type="InterPro" id="IPR036436">
    <property type="entry name" value="Disintegrin_dom_sf"/>
</dbReference>
<dbReference type="Pfam" id="PF21299">
    <property type="entry name" value="ADAM10_Cys-rich"/>
    <property type="match status" value="1"/>
</dbReference>
<dbReference type="Pfam" id="PF13574">
    <property type="entry name" value="Reprolysin_2"/>
    <property type="match status" value="1"/>
</dbReference>
<dbReference type="InterPro" id="IPR001590">
    <property type="entry name" value="Peptidase_M12B"/>
</dbReference>
<dbReference type="EMBL" id="CALNXJ010000037">
    <property type="protein sequence ID" value="CAH3142994.1"/>
    <property type="molecule type" value="Genomic_DNA"/>
</dbReference>
<comment type="catalytic activity">
    <reaction evidence="1">
        <text>Endopeptidase of broad specificity.</text>
        <dbReference type="EC" id="3.4.24.81"/>
    </reaction>
</comment>
<accession>A0AAU9XBB3</accession>
<feature type="domain" description="Peptidase M12B" evidence="8">
    <location>
        <begin position="230"/>
        <end position="453"/>
    </location>
</feature>
<evidence type="ECO:0000256" key="2">
    <source>
        <dbReference type="ARBA" id="ARBA00012332"/>
    </source>
</evidence>
<proteinExistence type="predicted"/>
<dbReference type="Gene3D" id="4.10.70.10">
    <property type="entry name" value="Disintegrin domain"/>
    <property type="match status" value="1"/>
</dbReference>
<dbReference type="PROSITE" id="PS50214">
    <property type="entry name" value="DISINTEGRIN_2"/>
    <property type="match status" value="1"/>
</dbReference>
<keyword evidence="3" id="KW-0165">Cleavage on pair of basic residues</keyword>
<gene>
    <name evidence="9" type="ORF">PMEA_00020376</name>
</gene>
<evidence type="ECO:0000259" key="8">
    <source>
        <dbReference type="PROSITE" id="PS50215"/>
    </source>
</evidence>
<evidence type="ECO:0000313" key="10">
    <source>
        <dbReference type="Proteomes" id="UP001159428"/>
    </source>
</evidence>
<evidence type="ECO:0000259" key="7">
    <source>
        <dbReference type="PROSITE" id="PS50214"/>
    </source>
</evidence>
<dbReference type="Proteomes" id="UP001159428">
    <property type="component" value="Unassembled WGS sequence"/>
</dbReference>
<evidence type="ECO:0000256" key="1">
    <source>
        <dbReference type="ARBA" id="ARBA00001809"/>
    </source>
</evidence>
<dbReference type="InterPro" id="IPR051489">
    <property type="entry name" value="ADAM_Metalloproteinase"/>
</dbReference>
<feature type="active site" evidence="4">
    <location>
        <position position="401"/>
    </location>
</feature>
<feature type="compositionally biased region" description="Basic residues" evidence="5">
    <location>
        <begin position="724"/>
        <end position="736"/>
    </location>
</feature>
<dbReference type="GO" id="GO:0006509">
    <property type="term" value="P:membrane protein ectodomain proteolysis"/>
    <property type="evidence" value="ECO:0007669"/>
    <property type="project" value="TreeGrafter"/>
</dbReference>